<proteinExistence type="predicted"/>
<organism evidence="1 2">
    <name type="scientific">Araneus ventricosus</name>
    <name type="common">Orbweaver spider</name>
    <name type="synonym">Epeira ventricosa</name>
    <dbReference type="NCBI Taxonomy" id="182803"/>
    <lineage>
        <taxon>Eukaryota</taxon>
        <taxon>Metazoa</taxon>
        <taxon>Ecdysozoa</taxon>
        <taxon>Arthropoda</taxon>
        <taxon>Chelicerata</taxon>
        <taxon>Arachnida</taxon>
        <taxon>Araneae</taxon>
        <taxon>Araneomorphae</taxon>
        <taxon>Entelegynae</taxon>
        <taxon>Araneoidea</taxon>
        <taxon>Araneidae</taxon>
        <taxon>Araneus</taxon>
    </lineage>
</organism>
<comment type="caution">
    <text evidence="1">The sequence shown here is derived from an EMBL/GenBank/DDBJ whole genome shotgun (WGS) entry which is preliminary data.</text>
</comment>
<accession>A0A4Y2K4Q4</accession>
<sequence length="271" mass="31138">MHLPVGRGRPDLTFANGVIFNYIKKWEVLDIESLSDHQYVGVQLDFGTSNINDFYFKTKYNKNKFFNNFRKLLPELYKRLDEVSDLNSIDLFFEFFVNSVSDCAFRSFRKKARGRFSRKLSFWNPVLKSLRNKAGLAAIDFAAGWALDKNVKIKIFTDSKSSIEALRSANIKSSFVLSIKEYLYKAKDLISLGESACRQSPKHLQSARHRMKIFNLGQNAKLSSEARQANQQPLVHAPKTCRQPIGKLGLYPDWRSRFLRRRAGNALAPKG</sequence>
<dbReference type="SUPFAM" id="SSF56219">
    <property type="entry name" value="DNase I-like"/>
    <property type="match status" value="1"/>
</dbReference>
<evidence type="ECO:0000313" key="1">
    <source>
        <dbReference type="EMBL" id="GBM96869.1"/>
    </source>
</evidence>
<keyword evidence="2" id="KW-1185">Reference proteome</keyword>
<evidence type="ECO:0000313" key="2">
    <source>
        <dbReference type="Proteomes" id="UP000499080"/>
    </source>
</evidence>
<evidence type="ECO:0008006" key="3">
    <source>
        <dbReference type="Google" id="ProtNLM"/>
    </source>
</evidence>
<dbReference type="AlphaFoldDB" id="A0A4Y2K4Q4"/>
<reference evidence="1 2" key="1">
    <citation type="journal article" date="2019" name="Sci. Rep.">
        <title>Orb-weaving spider Araneus ventricosus genome elucidates the spidroin gene catalogue.</title>
        <authorList>
            <person name="Kono N."/>
            <person name="Nakamura H."/>
            <person name="Ohtoshi R."/>
            <person name="Moran D.A.P."/>
            <person name="Shinohara A."/>
            <person name="Yoshida Y."/>
            <person name="Fujiwara M."/>
            <person name="Mori M."/>
            <person name="Tomita M."/>
            <person name="Arakawa K."/>
        </authorList>
    </citation>
    <scope>NUCLEOTIDE SEQUENCE [LARGE SCALE GENOMIC DNA]</scope>
</reference>
<gene>
    <name evidence="1" type="ORF">AVEN_156096_1</name>
</gene>
<dbReference type="OrthoDB" id="6777554at2759"/>
<protein>
    <recommendedName>
        <fullName evidence="3">Endonuclease/exonuclease/phosphatase domain-containing protein</fullName>
    </recommendedName>
</protein>
<dbReference type="EMBL" id="BGPR01004185">
    <property type="protein sequence ID" value="GBM96869.1"/>
    <property type="molecule type" value="Genomic_DNA"/>
</dbReference>
<dbReference type="InterPro" id="IPR036691">
    <property type="entry name" value="Endo/exonu/phosph_ase_sf"/>
</dbReference>
<dbReference type="Proteomes" id="UP000499080">
    <property type="component" value="Unassembled WGS sequence"/>
</dbReference>
<name>A0A4Y2K4Q4_ARAVE</name>